<dbReference type="VEuPathDB" id="VectorBase:BGLAX_051501"/>
<dbReference type="VEuPathDB" id="VectorBase:BGLB026239"/>
<dbReference type="RefSeq" id="XP_013076875.2">
    <property type="nucleotide sequence ID" value="XM_013221421.2"/>
</dbReference>
<protein>
    <submittedName>
        <fullName evidence="2">Uncharacterized protein</fullName>
    </submittedName>
</protein>
<evidence type="ECO:0000313" key="2">
    <source>
        <dbReference type="EnsemblMetazoa" id="BGLB026239-PA"/>
    </source>
</evidence>
<dbReference type="OrthoDB" id="6044806at2759"/>
<feature type="transmembrane region" description="Helical" evidence="1">
    <location>
        <begin position="20"/>
        <end position="41"/>
    </location>
</feature>
<organism evidence="2 3">
    <name type="scientific">Biomphalaria glabrata</name>
    <name type="common">Bloodfluke planorb</name>
    <name type="synonym">Freshwater snail</name>
    <dbReference type="NCBI Taxonomy" id="6526"/>
    <lineage>
        <taxon>Eukaryota</taxon>
        <taxon>Metazoa</taxon>
        <taxon>Spiralia</taxon>
        <taxon>Lophotrochozoa</taxon>
        <taxon>Mollusca</taxon>
        <taxon>Gastropoda</taxon>
        <taxon>Heterobranchia</taxon>
        <taxon>Euthyneura</taxon>
        <taxon>Panpulmonata</taxon>
        <taxon>Hygrophila</taxon>
        <taxon>Lymnaeoidea</taxon>
        <taxon>Planorbidae</taxon>
        <taxon>Biomphalaria</taxon>
    </lineage>
</organism>
<proteinExistence type="predicted"/>
<evidence type="ECO:0000256" key="1">
    <source>
        <dbReference type="SAM" id="Phobius"/>
    </source>
</evidence>
<dbReference type="KEGG" id="bgt:106063103"/>
<reference evidence="2" key="1">
    <citation type="submission" date="2020-05" db="UniProtKB">
        <authorList>
            <consortium name="EnsemblMetazoa"/>
        </authorList>
    </citation>
    <scope>IDENTIFICATION</scope>
    <source>
        <strain evidence="2">BB02</strain>
    </source>
</reference>
<keyword evidence="1" id="KW-0472">Membrane</keyword>
<evidence type="ECO:0000313" key="3">
    <source>
        <dbReference type="Proteomes" id="UP000076420"/>
    </source>
</evidence>
<keyword evidence="1" id="KW-0812">Transmembrane</keyword>
<dbReference type="Proteomes" id="UP000076420">
    <property type="component" value="Unassembled WGS sequence"/>
</dbReference>
<accession>A0A2C9L255</accession>
<sequence>MLSVFLLTIGGLKEDRPNKSIMRVVYILLAALILFTCQVSASQKLLNRIKRSMMASSTGDGTLQSLRQKRWDYQTDGCHCGSFRIECPGDLFCQWKNKSHDWVCDVNCCGRKCVRKNDRK</sequence>
<dbReference type="AlphaFoldDB" id="A0A2C9L255"/>
<gene>
    <name evidence="2" type="primary">106063103</name>
</gene>
<keyword evidence="1" id="KW-1133">Transmembrane helix</keyword>
<dbReference type="EnsemblMetazoa" id="BGLB026239-RA">
    <property type="protein sequence ID" value="BGLB026239-PA"/>
    <property type="gene ID" value="BGLB026239"/>
</dbReference>
<name>A0A2C9L255_BIOGL</name>